<accession>A0A5N7ALA7</accession>
<sequence>MSFYPPFFILSLLNVNGSSVFEHRVIPTKTYKCMVSDIQDVAQLWTMQRLLLSQWTNKTSLVTFRYNFYRKKIQLTEENLQAFVAVTQKEWLGCHLQHLTVVDVPAGDDQTIAEERAVVLLQWALTNLRVNSGHGLLESLTLTFEREENAGAPWKSTWEAAAKLFRVSTVALDTKSTSPAAAVSNSSITPDSPAVKCVGDTLNYALEGIFEFALIAKRMKALRGMGTGTTTIT</sequence>
<gene>
    <name evidence="1" type="ORF">BDV27DRAFT_151889</name>
</gene>
<name>A0A5N7ALA7_9EURO</name>
<proteinExistence type="predicted"/>
<evidence type="ECO:0000313" key="1">
    <source>
        <dbReference type="EMBL" id="KAE8370631.1"/>
    </source>
</evidence>
<dbReference type="EMBL" id="ML737564">
    <property type="protein sequence ID" value="KAE8370631.1"/>
    <property type="molecule type" value="Genomic_DNA"/>
</dbReference>
<reference evidence="1 2" key="1">
    <citation type="submission" date="2019-04" db="EMBL/GenBank/DDBJ databases">
        <title>Friends and foes A comparative genomics studyof 23 Aspergillus species from section Flavi.</title>
        <authorList>
            <consortium name="DOE Joint Genome Institute"/>
            <person name="Kjaerbolling I."/>
            <person name="Vesth T."/>
            <person name="Frisvad J.C."/>
            <person name="Nybo J.L."/>
            <person name="Theobald S."/>
            <person name="Kildgaard S."/>
            <person name="Isbrandt T."/>
            <person name="Kuo A."/>
            <person name="Sato A."/>
            <person name="Lyhne E.K."/>
            <person name="Kogle M.E."/>
            <person name="Wiebenga A."/>
            <person name="Kun R.S."/>
            <person name="Lubbers R.J."/>
            <person name="Makela M.R."/>
            <person name="Barry K."/>
            <person name="Chovatia M."/>
            <person name="Clum A."/>
            <person name="Daum C."/>
            <person name="Haridas S."/>
            <person name="He G."/>
            <person name="LaButti K."/>
            <person name="Lipzen A."/>
            <person name="Mondo S."/>
            <person name="Riley R."/>
            <person name="Salamov A."/>
            <person name="Simmons B.A."/>
            <person name="Magnuson J.K."/>
            <person name="Henrissat B."/>
            <person name="Mortensen U.H."/>
            <person name="Larsen T.O."/>
            <person name="Devries R.P."/>
            <person name="Grigoriev I.V."/>
            <person name="Machida M."/>
            <person name="Baker S.E."/>
            <person name="Andersen M.R."/>
        </authorList>
    </citation>
    <scope>NUCLEOTIDE SEQUENCE [LARGE SCALE GENOMIC DNA]</scope>
    <source>
        <strain evidence="1 2">CBS 763.97</strain>
    </source>
</reference>
<organism evidence="1 2">
    <name type="scientific">Aspergillus caelatus</name>
    <dbReference type="NCBI Taxonomy" id="61420"/>
    <lineage>
        <taxon>Eukaryota</taxon>
        <taxon>Fungi</taxon>
        <taxon>Dikarya</taxon>
        <taxon>Ascomycota</taxon>
        <taxon>Pezizomycotina</taxon>
        <taxon>Eurotiomycetes</taxon>
        <taxon>Eurotiomycetidae</taxon>
        <taxon>Eurotiales</taxon>
        <taxon>Aspergillaceae</taxon>
        <taxon>Aspergillus</taxon>
        <taxon>Aspergillus subgen. Circumdati</taxon>
    </lineage>
</organism>
<dbReference type="Proteomes" id="UP000326268">
    <property type="component" value="Unassembled WGS sequence"/>
</dbReference>
<dbReference type="AlphaFoldDB" id="A0A5N7ALA7"/>
<dbReference type="RefSeq" id="XP_031933712.1">
    <property type="nucleotide sequence ID" value="XM_032071442.1"/>
</dbReference>
<protein>
    <submittedName>
        <fullName evidence="1">Uncharacterized protein</fullName>
    </submittedName>
</protein>
<keyword evidence="2" id="KW-1185">Reference proteome</keyword>
<evidence type="ECO:0000313" key="2">
    <source>
        <dbReference type="Proteomes" id="UP000326268"/>
    </source>
</evidence>
<dbReference type="OrthoDB" id="3886018at2759"/>
<dbReference type="GeneID" id="43655888"/>